<evidence type="ECO:0000313" key="3">
    <source>
        <dbReference type="Proteomes" id="UP000225740"/>
    </source>
</evidence>
<dbReference type="Proteomes" id="UP000225740">
    <property type="component" value="Unassembled WGS sequence"/>
</dbReference>
<feature type="region of interest" description="Disordered" evidence="1">
    <location>
        <begin position="26"/>
        <end position="50"/>
    </location>
</feature>
<evidence type="ECO:0000313" key="2">
    <source>
        <dbReference type="EMBL" id="PHQ34803.1"/>
    </source>
</evidence>
<evidence type="ECO:0000256" key="1">
    <source>
        <dbReference type="SAM" id="MobiDB-lite"/>
    </source>
</evidence>
<name>A0A2G1W6Y3_9BACT</name>
<dbReference type="EMBL" id="NIZW01000009">
    <property type="protein sequence ID" value="PHQ34803.1"/>
    <property type="molecule type" value="Genomic_DNA"/>
</dbReference>
<keyword evidence="3" id="KW-1185">Reference proteome</keyword>
<sequence>MAEAVAKSTHSSGPVGMGVATFLKVGGNRTRTNKRDQNTSEVAPRSGLPMPHFRTVLSRWMKKATDTDYPSTCLIDRAFQNFSGSEMGKIAWPDLSVQILDWLTHSVCRFRHIEGAKQLSSSILCDVQRFAPRMMSKL</sequence>
<comment type="caution">
    <text evidence="2">The sequence shown here is derived from an EMBL/GenBank/DDBJ whole genome shotgun (WGS) entry which is preliminary data.</text>
</comment>
<organism evidence="2 3">
    <name type="scientific">Rhodopirellula bahusiensis</name>
    <dbReference type="NCBI Taxonomy" id="2014065"/>
    <lineage>
        <taxon>Bacteria</taxon>
        <taxon>Pseudomonadati</taxon>
        <taxon>Planctomycetota</taxon>
        <taxon>Planctomycetia</taxon>
        <taxon>Pirellulales</taxon>
        <taxon>Pirellulaceae</taxon>
        <taxon>Rhodopirellula</taxon>
    </lineage>
</organism>
<protein>
    <submittedName>
        <fullName evidence="2">Uncharacterized protein</fullName>
    </submittedName>
</protein>
<gene>
    <name evidence="2" type="ORF">CEE69_13090</name>
</gene>
<accession>A0A2G1W6Y3</accession>
<proteinExistence type="predicted"/>
<dbReference type="AlphaFoldDB" id="A0A2G1W6Y3"/>
<reference evidence="2 3" key="1">
    <citation type="submission" date="2017-06" db="EMBL/GenBank/DDBJ databases">
        <title>Description of Rhodopirellula bahusiensis sp. nov.</title>
        <authorList>
            <person name="Kizina J."/>
            <person name="Harder J."/>
        </authorList>
    </citation>
    <scope>NUCLEOTIDE SEQUENCE [LARGE SCALE GENOMIC DNA]</scope>
    <source>
        <strain evidence="2 3">SWK21</strain>
    </source>
</reference>